<sequence>MNSRPDCVVIDAALRFARSNPELVRYAYEHTGAAGASVDDLLRDAIDRVVASRSQSSQQLISLG</sequence>
<protein>
    <submittedName>
        <fullName evidence="1">Uncharacterized protein</fullName>
    </submittedName>
</protein>
<reference evidence="1 2" key="1">
    <citation type="submission" date="2020-10" db="EMBL/GenBank/DDBJ databases">
        <title>Ca. Dormibacterota MAGs.</title>
        <authorList>
            <person name="Montgomery K."/>
        </authorList>
    </citation>
    <scope>NUCLEOTIDE SEQUENCE [LARGE SCALE GENOMIC DNA]</scope>
    <source>
        <strain evidence="1">Mitchell_Peninsula_5</strain>
    </source>
</reference>
<name>A0A934KLM4_9BACT</name>
<dbReference type="AlphaFoldDB" id="A0A934KLM4"/>
<accession>A0A934KLM4</accession>
<dbReference type="Proteomes" id="UP000614410">
    <property type="component" value="Unassembled WGS sequence"/>
</dbReference>
<proteinExistence type="predicted"/>
<organism evidence="1 2">
    <name type="scientific">Candidatus Amunia macphersoniae</name>
    <dbReference type="NCBI Taxonomy" id="3127014"/>
    <lineage>
        <taxon>Bacteria</taxon>
        <taxon>Bacillati</taxon>
        <taxon>Candidatus Dormiibacterota</taxon>
        <taxon>Candidatus Dormibacteria</taxon>
        <taxon>Candidatus Aeolococcales</taxon>
        <taxon>Candidatus Aeolococcaceae</taxon>
        <taxon>Candidatus Amunia</taxon>
    </lineage>
</organism>
<evidence type="ECO:0000313" key="1">
    <source>
        <dbReference type="EMBL" id="MBJ7608185.1"/>
    </source>
</evidence>
<evidence type="ECO:0000313" key="2">
    <source>
        <dbReference type="Proteomes" id="UP000614410"/>
    </source>
</evidence>
<gene>
    <name evidence="1" type="ORF">JF887_01980</name>
</gene>
<comment type="caution">
    <text evidence="1">The sequence shown here is derived from an EMBL/GenBank/DDBJ whole genome shotgun (WGS) entry which is preliminary data.</text>
</comment>
<dbReference type="EMBL" id="JAEKNN010000008">
    <property type="protein sequence ID" value="MBJ7608185.1"/>
    <property type="molecule type" value="Genomic_DNA"/>
</dbReference>